<dbReference type="Proteomes" id="UP001465976">
    <property type="component" value="Unassembled WGS sequence"/>
</dbReference>
<evidence type="ECO:0000256" key="4">
    <source>
        <dbReference type="ARBA" id="ARBA00048461"/>
    </source>
</evidence>
<evidence type="ECO:0000313" key="7">
    <source>
        <dbReference type="EMBL" id="KAL0579516.1"/>
    </source>
</evidence>
<dbReference type="CDD" id="cd00519">
    <property type="entry name" value="Lipase_3"/>
    <property type="match status" value="1"/>
</dbReference>
<keyword evidence="5" id="KW-0732">Signal</keyword>
<evidence type="ECO:0000259" key="6">
    <source>
        <dbReference type="Pfam" id="PF01764"/>
    </source>
</evidence>
<comment type="catalytic activity">
    <reaction evidence="4">
        <text>a monoacylglycerol + H2O = glycerol + a fatty acid + H(+)</text>
        <dbReference type="Rhea" id="RHEA:15245"/>
        <dbReference type="ChEBI" id="CHEBI:15377"/>
        <dbReference type="ChEBI" id="CHEBI:15378"/>
        <dbReference type="ChEBI" id="CHEBI:17408"/>
        <dbReference type="ChEBI" id="CHEBI:17754"/>
        <dbReference type="ChEBI" id="CHEBI:28868"/>
    </reaction>
</comment>
<feature type="signal peptide" evidence="5">
    <location>
        <begin position="1"/>
        <end position="18"/>
    </location>
</feature>
<evidence type="ECO:0000256" key="2">
    <source>
        <dbReference type="ARBA" id="ARBA00043996"/>
    </source>
</evidence>
<organism evidence="7 8">
    <name type="scientific">Marasmius crinis-equi</name>
    <dbReference type="NCBI Taxonomy" id="585013"/>
    <lineage>
        <taxon>Eukaryota</taxon>
        <taxon>Fungi</taxon>
        <taxon>Dikarya</taxon>
        <taxon>Basidiomycota</taxon>
        <taxon>Agaricomycotina</taxon>
        <taxon>Agaricomycetes</taxon>
        <taxon>Agaricomycetidae</taxon>
        <taxon>Agaricales</taxon>
        <taxon>Marasmiineae</taxon>
        <taxon>Marasmiaceae</taxon>
        <taxon>Marasmius</taxon>
    </lineage>
</organism>
<gene>
    <name evidence="7" type="ORF">V5O48_002501</name>
</gene>
<sequence>MFAKTLITLSTILPLVLSAPLFGFGDDDENNTPGTSVSVQDVESKHLRSAQFTRVAYCSSAAVTSWQCGPPCDVIGKGVKVIQAGGDDGLIPMYFVANDPADNSIIVAHQGTNPTHVLSIVNDIKFLPKDLNATRFASLKDKGLKVHDGFQQTFERTADGVLSAVKQGMADFKTNKVRVAGHSLGAAIAVLDSVMLKQELGDSIDLQTSVFGMPRTGNQEFADFVDSTLGDTFVRITNQNDPVPRLPPRDPLGFQHTSGEIHIKSVDDAGQATELLACPGQENENCADGNNPLSLTGIPNHLGPYFDDISFSELACPA</sequence>
<dbReference type="InterPro" id="IPR029058">
    <property type="entry name" value="AB_hydrolase_fold"/>
</dbReference>
<dbReference type="PANTHER" id="PTHR45856:SF25">
    <property type="entry name" value="FUNGAL LIPASE-LIKE DOMAIN-CONTAINING PROTEIN"/>
    <property type="match status" value="1"/>
</dbReference>
<accession>A0ABR3FVM2</accession>
<evidence type="ECO:0000256" key="3">
    <source>
        <dbReference type="ARBA" id="ARBA00047591"/>
    </source>
</evidence>
<dbReference type="InterPro" id="IPR002921">
    <property type="entry name" value="Fungal_lipase-type"/>
</dbReference>
<protein>
    <recommendedName>
        <fullName evidence="6">Fungal lipase-type domain-containing protein</fullName>
    </recommendedName>
</protein>
<dbReference type="Gene3D" id="3.40.50.1820">
    <property type="entry name" value="alpha/beta hydrolase"/>
    <property type="match status" value="1"/>
</dbReference>
<keyword evidence="1" id="KW-1015">Disulfide bond</keyword>
<evidence type="ECO:0000313" key="8">
    <source>
        <dbReference type="Proteomes" id="UP001465976"/>
    </source>
</evidence>
<comment type="similarity">
    <text evidence="2">Belongs to the AB hydrolase superfamily. Lipase family. Class 3 subfamily.</text>
</comment>
<dbReference type="EMBL" id="JBAHYK010000057">
    <property type="protein sequence ID" value="KAL0579516.1"/>
    <property type="molecule type" value="Genomic_DNA"/>
</dbReference>
<reference evidence="7 8" key="1">
    <citation type="submission" date="2024-02" db="EMBL/GenBank/DDBJ databases">
        <title>A draft genome for the cacao thread blight pathogen Marasmius crinis-equi.</title>
        <authorList>
            <person name="Cohen S.P."/>
            <person name="Baruah I.K."/>
            <person name="Amoako-Attah I."/>
            <person name="Bukari Y."/>
            <person name="Meinhardt L.W."/>
            <person name="Bailey B.A."/>
        </authorList>
    </citation>
    <scope>NUCLEOTIDE SEQUENCE [LARGE SCALE GENOMIC DNA]</scope>
    <source>
        <strain evidence="7 8">GH-76</strain>
    </source>
</reference>
<keyword evidence="8" id="KW-1185">Reference proteome</keyword>
<proteinExistence type="inferred from homology"/>
<dbReference type="InterPro" id="IPR051218">
    <property type="entry name" value="Sec_MonoDiacylglyc_Lipase"/>
</dbReference>
<dbReference type="Pfam" id="PF01764">
    <property type="entry name" value="Lipase_3"/>
    <property type="match status" value="1"/>
</dbReference>
<dbReference type="SUPFAM" id="SSF53474">
    <property type="entry name" value="alpha/beta-Hydrolases"/>
    <property type="match status" value="1"/>
</dbReference>
<comment type="caution">
    <text evidence="7">The sequence shown here is derived from an EMBL/GenBank/DDBJ whole genome shotgun (WGS) entry which is preliminary data.</text>
</comment>
<comment type="catalytic activity">
    <reaction evidence="3">
        <text>a diacylglycerol + H2O = a monoacylglycerol + a fatty acid + H(+)</text>
        <dbReference type="Rhea" id="RHEA:32731"/>
        <dbReference type="ChEBI" id="CHEBI:15377"/>
        <dbReference type="ChEBI" id="CHEBI:15378"/>
        <dbReference type="ChEBI" id="CHEBI:17408"/>
        <dbReference type="ChEBI" id="CHEBI:18035"/>
        <dbReference type="ChEBI" id="CHEBI:28868"/>
    </reaction>
</comment>
<evidence type="ECO:0000256" key="5">
    <source>
        <dbReference type="SAM" id="SignalP"/>
    </source>
</evidence>
<name>A0ABR3FVM2_9AGAR</name>
<feature type="chain" id="PRO_5046226188" description="Fungal lipase-type domain-containing protein" evidence="5">
    <location>
        <begin position="19"/>
        <end position="318"/>
    </location>
</feature>
<dbReference type="PANTHER" id="PTHR45856">
    <property type="entry name" value="ALPHA/BETA-HYDROLASES SUPERFAMILY PROTEIN"/>
    <property type="match status" value="1"/>
</dbReference>
<evidence type="ECO:0000256" key="1">
    <source>
        <dbReference type="ARBA" id="ARBA00023157"/>
    </source>
</evidence>
<feature type="domain" description="Fungal lipase-type" evidence="6">
    <location>
        <begin position="107"/>
        <end position="249"/>
    </location>
</feature>